<comment type="caution">
    <text evidence="2">The sequence shown here is derived from an EMBL/GenBank/DDBJ whole genome shotgun (WGS) entry which is preliminary data.</text>
</comment>
<keyword evidence="3" id="KW-1185">Reference proteome</keyword>
<feature type="region of interest" description="Disordered" evidence="1">
    <location>
        <begin position="1"/>
        <end position="42"/>
    </location>
</feature>
<reference evidence="2 3" key="1">
    <citation type="submission" date="2022-01" db="EMBL/GenBank/DDBJ databases">
        <authorList>
            <person name="Xiong W."/>
            <person name="Schranz E."/>
        </authorList>
    </citation>
    <scope>NUCLEOTIDE SEQUENCE [LARGE SCALE GENOMIC DNA]</scope>
</reference>
<accession>A0AAU9MK17</accession>
<evidence type="ECO:0000313" key="2">
    <source>
        <dbReference type="EMBL" id="CAH1426605.1"/>
    </source>
</evidence>
<evidence type="ECO:0000313" key="3">
    <source>
        <dbReference type="Proteomes" id="UP001157418"/>
    </source>
</evidence>
<proteinExistence type="predicted"/>
<dbReference type="AlphaFoldDB" id="A0AAU9MK17"/>
<name>A0AAU9MK17_9ASTR</name>
<protein>
    <submittedName>
        <fullName evidence="2">Uncharacterized protein</fullName>
    </submittedName>
</protein>
<evidence type="ECO:0000256" key="1">
    <source>
        <dbReference type="SAM" id="MobiDB-lite"/>
    </source>
</evidence>
<organism evidence="2 3">
    <name type="scientific">Lactuca virosa</name>
    <dbReference type="NCBI Taxonomy" id="75947"/>
    <lineage>
        <taxon>Eukaryota</taxon>
        <taxon>Viridiplantae</taxon>
        <taxon>Streptophyta</taxon>
        <taxon>Embryophyta</taxon>
        <taxon>Tracheophyta</taxon>
        <taxon>Spermatophyta</taxon>
        <taxon>Magnoliopsida</taxon>
        <taxon>eudicotyledons</taxon>
        <taxon>Gunneridae</taxon>
        <taxon>Pentapetalae</taxon>
        <taxon>asterids</taxon>
        <taxon>campanulids</taxon>
        <taxon>Asterales</taxon>
        <taxon>Asteraceae</taxon>
        <taxon>Cichorioideae</taxon>
        <taxon>Cichorieae</taxon>
        <taxon>Lactucinae</taxon>
        <taxon>Lactuca</taxon>
    </lineage>
</organism>
<dbReference type="Proteomes" id="UP001157418">
    <property type="component" value="Unassembled WGS sequence"/>
</dbReference>
<dbReference type="EMBL" id="CAKMRJ010002223">
    <property type="protein sequence ID" value="CAH1426605.1"/>
    <property type="molecule type" value="Genomic_DNA"/>
</dbReference>
<feature type="compositionally biased region" description="Basic residues" evidence="1">
    <location>
        <begin position="1"/>
        <end position="11"/>
    </location>
</feature>
<gene>
    <name evidence="2" type="ORF">LVIROSA_LOCUS13677</name>
</gene>
<sequence length="134" mass="15164">MPGRPIAKKKRDVKENNGRPRTKKKKDSTVTNGTNKGLDDDGIDIKDLFNDVEAEGDNVANVQVQEPNVGNVQVEEVNVVNIQVQEVPQVPHISELLRRIKRRKYERIVKLKLGKRVGDKHAPRNSSEKALLIR</sequence>